<sequence length="281" mass="30482">MSDSTISALTAKLVNQDRVFDLSHQIAVGIPVFPHHVPFSVTLNRRHADSFAEERPGDTRFSNEVMVMSAHTATHVDALGHFSRSGLLHGGVRAEDAETPNGLNQLDAAEIPPFFCRGILLDVAGYRSVDSLAGGEAISRDELERVADAAQTEIRENDVVLIRTGWQRYWTDSERYNGSVGPDREYQGEGRGWPGIDAGAARWLADIGVRAVGADTPVVEVIPFTGDSVHAILLVDSAIHMFENLALDQIAEQGLREFLFVAVPLPLRGATGSPVRPLAIV</sequence>
<dbReference type="InterPro" id="IPR037175">
    <property type="entry name" value="KFase_sf"/>
</dbReference>
<gene>
    <name evidence="1" type="ORF">ACFQ4H_05735</name>
</gene>
<name>A0ABW3Y996_9ACTN</name>
<comment type="caution">
    <text evidence="1">The sequence shown here is derived from an EMBL/GenBank/DDBJ whole genome shotgun (WGS) entry which is preliminary data.</text>
</comment>
<dbReference type="GO" id="GO:0016787">
    <property type="term" value="F:hydrolase activity"/>
    <property type="evidence" value="ECO:0007669"/>
    <property type="project" value="UniProtKB-KW"/>
</dbReference>
<keyword evidence="1" id="KW-0378">Hydrolase</keyword>
<dbReference type="Gene3D" id="3.50.30.50">
    <property type="entry name" value="Putative cyclase"/>
    <property type="match status" value="1"/>
</dbReference>
<dbReference type="SUPFAM" id="SSF102198">
    <property type="entry name" value="Putative cyclase"/>
    <property type="match status" value="1"/>
</dbReference>
<dbReference type="PANTHER" id="PTHR34861:SF10">
    <property type="entry name" value="CYCLASE"/>
    <property type="match status" value="1"/>
</dbReference>
<reference evidence="2" key="1">
    <citation type="journal article" date="2019" name="Int. J. Syst. Evol. Microbiol.">
        <title>The Global Catalogue of Microorganisms (GCM) 10K type strain sequencing project: providing services to taxonomists for standard genome sequencing and annotation.</title>
        <authorList>
            <consortium name="The Broad Institute Genomics Platform"/>
            <consortium name="The Broad Institute Genome Sequencing Center for Infectious Disease"/>
            <person name="Wu L."/>
            <person name="Ma J."/>
        </authorList>
    </citation>
    <scope>NUCLEOTIDE SEQUENCE [LARGE SCALE GENOMIC DNA]</scope>
    <source>
        <strain evidence="2">JCM 31037</strain>
    </source>
</reference>
<dbReference type="Pfam" id="PF04199">
    <property type="entry name" value="Cyclase"/>
    <property type="match status" value="1"/>
</dbReference>
<evidence type="ECO:0000313" key="1">
    <source>
        <dbReference type="EMBL" id="MFD1320590.1"/>
    </source>
</evidence>
<accession>A0ABW3Y996</accession>
<dbReference type="EMBL" id="JBHTMP010000006">
    <property type="protein sequence ID" value="MFD1320590.1"/>
    <property type="molecule type" value="Genomic_DNA"/>
</dbReference>
<keyword evidence="2" id="KW-1185">Reference proteome</keyword>
<organism evidence="1 2">
    <name type="scientific">Micromonospora sonneratiae</name>
    <dbReference type="NCBI Taxonomy" id="1184706"/>
    <lineage>
        <taxon>Bacteria</taxon>
        <taxon>Bacillati</taxon>
        <taxon>Actinomycetota</taxon>
        <taxon>Actinomycetes</taxon>
        <taxon>Micromonosporales</taxon>
        <taxon>Micromonosporaceae</taxon>
        <taxon>Micromonospora</taxon>
    </lineage>
</organism>
<evidence type="ECO:0000313" key="2">
    <source>
        <dbReference type="Proteomes" id="UP001597260"/>
    </source>
</evidence>
<dbReference type="EC" id="3.5.-.-" evidence="1"/>
<dbReference type="Proteomes" id="UP001597260">
    <property type="component" value="Unassembled WGS sequence"/>
</dbReference>
<protein>
    <submittedName>
        <fullName evidence="1">Cyclase family protein</fullName>
        <ecNumber evidence="1">3.5.-.-</ecNumber>
    </submittedName>
</protein>
<dbReference type="InterPro" id="IPR007325">
    <property type="entry name" value="KFase/CYL"/>
</dbReference>
<proteinExistence type="predicted"/>
<dbReference type="RefSeq" id="WP_377567734.1">
    <property type="nucleotide sequence ID" value="NZ_JBHTMP010000006.1"/>
</dbReference>
<dbReference type="PANTHER" id="PTHR34861">
    <property type="match status" value="1"/>
</dbReference>